<keyword evidence="3" id="KW-1185">Reference proteome</keyword>
<evidence type="ECO:0000259" key="1">
    <source>
        <dbReference type="Pfam" id="PF24969"/>
    </source>
</evidence>
<name>A0A9Q9DTA4_CURCL</name>
<dbReference type="VEuPathDB" id="FungiDB:yc1106_05851"/>
<evidence type="ECO:0000313" key="2">
    <source>
        <dbReference type="EMBL" id="USP78577.1"/>
    </source>
</evidence>
<dbReference type="Pfam" id="PF24969">
    <property type="entry name" value="LRR_15"/>
    <property type="match status" value="1"/>
</dbReference>
<dbReference type="Proteomes" id="UP001056012">
    <property type="component" value="Chromosome 4"/>
</dbReference>
<proteinExistence type="predicted"/>
<accession>A0A9Q9DTA4</accession>
<reference evidence="2" key="1">
    <citation type="submission" date="2021-12" db="EMBL/GenBank/DDBJ databases">
        <title>Curvularia clavata genome.</title>
        <authorList>
            <person name="Cao Y."/>
        </authorList>
    </citation>
    <scope>NUCLEOTIDE SEQUENCE</scope>
    <source>
        <strain evidence="2">Yc1106</strain>
    </source>
</reference>
<gene>
    <name evidence="2" type="ORF">yc1106_05851</name>
</gene>
<protein>
    <recommendedName>
        <fullName evidence="1">Leucine-rich repeat domain-containing protein</fullName>
    </recommendedName>
</protein>
<dbReference type="InterPro" id="IPR056867">
    <property type="entry name" value="LRR_15"/>
</dbReference>
<evidence type="ECO:0000313" key="3">
    <source>
        <dbReference type="Proteomes" id="UP001056012"/>
    </source>
</evidence>
<feature type="domain" description="Leucine-rich repeat" evidence="1">
    <location>
        <begin position="325"/>
        <end position="413"/>
    </location>
</feature>
<organism evidence="2 3">
    <name type="scientific">Curvularia clavata</name>
    <dbReference type="NCBI Taxonomy" id="95742"/>
    <lineage>
        <taxon>Eukaryota</taxon>
        <taxon>Fungi</taxon>
        <taxon>Dikarya</taxon>
        <taxon>Ascomycota</taxon>
        <taxon>Pezizomycotina</taxon>
        <taxon>Dothideomycetes</taxon>
        <taxon>Pleosporomycetidae</taxon>
        <taxon>Pleosporales</taxon>
        <taxon>Pleosporineae</taxon>
        <taxon>Pleosporaceae</taxon>
        <taxon>Curvularia</taxon>
    </lineage>
</organism>
<sequence length="471" mass="53678">MNPADKAIPCPIGELPDELLAAIVSYLEIKRGPIANREAEAGRQKENTLTVLGIHALILTCRKLNAIATPSLYQCIVFSQTPTRLVKFLLRTLIEKAELCRYIQYIESPECALHWHKIRSRESRSPHSLKESDMTIYGDYLSTFAWSTDPLDFSLCESFSRNLQHLSRLYGLFGRLKVATLCLIAIAQNLSQAVITPEWYYSSVFACKRYCPINPLRTIWIYAPNSGPLHLRRYDAGCQCTKTQLIKLLEYERGESLRPSTASVEMDKMSLYGKHVDKHVFGHVMLPFTALKHFECRWRNIGSLPSFPTSNVSWESATKFDLPAYRNVLLALRDSLEVLTLDIMDAPYQFAMNQDIHAFGSFREFTSLKQLNVSDLVIFGDCVDLDRPRLSAILPESLETLSINTEWDEPVEDALMNFYTDLSTTPSQLRTLECIVGEPAPKLVAEKLVATFQKIRVKFMFSNEETMESIY</sequence>
<dbReference type="OrthoDB" id="3783332at2759"/>
<dbReference type="AlphaFoldDB" id="A0A9Q9DTA4"/>
<dbReference type="EMBL" id="CP089277">
    <property type="protein sequence ID" value="USP78577.1"/>
    <property type="molecule type" value="Genomic_DNA"/>
</dbReference>